<dbReference type="AlphaFoldDB" id="A0A2Z3H8F9"/>
<dbReference type="Proteomes" id="UP000245802">
    <property type="component" value="Chromosome"/>
</dbReference>
<dbReference type="CDD" id="cd00761">
    <property type="entry name" value="Glyco_tranf_GTA_type"/>
    <property type="match status" value="1"/>
</dbReference>
<evidence type="ECO:0000256" key="1">
    <source>
        <dbReference type="SAM" id="MobiDB-lite"/>
    </source>
</evidence>
<organism evidence="3 4">
    <name type="scientific">Gemmata obscuriglobus</name>
    <dbReference type="NCBI Taxonomy" id="114"/>
    <lineage>
        <taxon>Bacteria</taxon>
        <taxon>Pseudomonadati</taxon>
        <taxon>Planctomycetota</taxon>
        <taxon>Planctomycetia</taxon>
        <taxon>Gemmatales</taxon>
        <taxon>Gemmataceae</taxon>
        <taxon>Gemmata</taxon>
    </lineage>
</organism>
<accession>A0A2Z3H8F9</accession>
<feature type="compositionally biased region" description="Basic residues" evidence="1">
    <location>
        <begin position="7"/>
        <end position="17"/>
    </location>
</feature>
<protein>
    <recommendedName>
        <fullName evidence="2">Glycosyltransferase 2-like domain-containing protein</fullName>
    </recommendedName>
</protein>
<dbReference type="KEGG" id="gog:C1280_24550"/>
<dbReference type="Pfam" id="PF00535">
    <property type="entry name" value="Glycos_transf_2"/>
    <property type="match status" value="1"/>
</dbReference>
<gene>
    <name evidence="3" type="ORF">C1280_24550</name>
</gene>
<evidence type="ECO:0000259" key="2">
    <source>
        <dbReference type="Pfam" id="PF00535"/>
    </source>
</evidence>
<dbReference type="InterPro" id="IPR001173">
    <property type="entry name" value="Glyco_trans_2-like"/>
</dbReference>
<dbReference type="Gene3D" id="3.90.550.10">
    <property type="entry name" value="Spore Coat Polysaccharide Biosynthesis Protein SpsA, Chain A"/>
    <property type="match status" value="1"/>
</dbReference>
<feature type="compositionally biased region" description="Pro residues" evidence="1">
    <location>
        <begin position="41"/>
        <end position="51"/>
    </location>
</feature>
<evidence type="ECO:0000313" key="3">
    <source>
        <dbReference type="EMBL" id="AWM39866.1"/>
    </source>
</evidence>
<dbReference type="PANTHER" id="PTHR43685:SF2">
    <property type="entry name" value="GLYCOSYLTRANSFERASE 2-LIKE DOMAIN-CONTAINING PROTEIN"/>
    <property type="match status" value="1"/>
</dbReference>
<dbReference type="InterPro" id="IPR050834">
    <property type="entry name" value="Glycosyltransf_2"/>
</dbReference>
<dbReference type="SUPFAM" id="SSF53448">
    <property type="entry name" value="Nucleotide-diphospho-sugar transferases"/>
    <property type="match status" value="1"/>
</dbReference>
<sequence>MPTSPGGHRRPRRRRPLPRRENPSGPSCVTRPAPHAGNRPPTAPSGPPPRPSRTRTAPHLFTCRSTTTFSTCSAAGSSPVDPLPTRTEEDRVTAPRFSIVIPTRERPHTLEHTLTTCLAQTGDFEVVVSDNWSGPRTRELVEARADPRVRYVRTPALLAMTDSLEFAVSHARGEYVIVQGDDDGLLRHALAAVDAALTATGAAVLQWDSAVYNWPDVRNPYFSPDTLLLPLLHRPVGHLLRPRAARQVIAEVAAGRVPYSELPVIYNAVIKRDLFDRLRARTGRVFKTRTPDVHAAFAVAALVDTFHALRAPIGVCGRSGASTGVARHFSKKGSPIDNEFRRLNEAAGLPLHPWVPDLPPIPSAVADAFLWAKADLFPDDAGTNLDRAQLVRDCIAETELDGAAEWDEVRAACRAALADAPELLAWFEREYGAREWSELPRPDRGRHRSWRRYGPGHLFLDTAAFGARNVDDVADLCERLLGYARDGVNYHIETSAGDAERSELQEKESQVRYLTRECAELQEQLRRQHTAFTQHIGGQDERLRVQEERLKRQDEVLAGQRLRIVGLEKQTQKGVIGRLADLIRPRRAG</sequence>
<feature type="region of interest" description="Disordered" evidence="1">
    <location>
        <begin position="1"/>
        <end position="57"/>
    </location>
</feature>
<dbReference type="OrthoDB" id="9781367at2"/>
<dbReference type="InterPro" id="IPR029044">
    <property type="entry name" value="Nucleotide-diphossugar_trans"/>
</dbReference>
<evidence type="ECO:0000313" key="4">
    <source>
        <dbReference type="Proteomes" id="UP000245802"/>
    </source>
</evidence>
<dbReference type="EMBL" id="CP025958">
    <property type="protein sequence ID" value="AWM39866.1"/>
    <property type="molecule type" value="Genomic_DNA"/>
</dbReference>
<dbReference type="PANTHER" id="PTHR43685">
    <property type="entry name" value="GLYCOSYLTRANSFERASE"/>
    <property type="match status" value="1"/>
</dbReference>
<feature type="domain" description="Glycosyltransferase 2-like" evidence="2">
    <location>
        <begin position="98"/>
        <end position="215"/>
    </location>
</feature>
<proteinExistence type="predicted"/>
<reference evidence="3 4" key="1">
    <citation type="submission" date="2018-01" db="EMBL/GenBank/DDBJ databases">
        <title>G. obscuriglobus.</title>
        <authorList>
            <person name="Franke J."/>
            <person name="Blomberg W."/>
            <person name="Selmecki A."/>
        </authorList>
    </citation>
    <scope>NUCLEOTIDE SEQUENCE [LARGE SCALE GENOMIC DNA]</scope>
    <source>
        <strain evidence="3 4">DSM 5831</strain>
    </source>
</reference>
<name>A0A2Z3H8F9_9BACT</name>
<keyword evidence="4" id="KW-1185">Reference proteome</keyword>
<feature type="region of interest" description="Disordered" evidence="1">
    <location>
        <begin position="71"/>
        <end position="90"/>
    </location>
</feature>